<dbReference type="InterPro" id="IPR036188">
    <property type="entry name" value="FAD/NAD-bd_sf"/>
</dbReference>
<feature type="domain" description="FAD dependent oxidoreductase" evidence="1">
    <location>
        <begin position="40"/>
        <end position="404"/>
    </location>
</feature>
<dbReference type="Gene3D" id="3.50.50.60">
    <property type="entry name" value="FAD/NAD(P)-binding domain"/>
    <property type="match status" value="1"/>
</dbReference>
<dbReference type="OrthoDB" id="9805852at2"/>
<dbReference type="EMBL" id="VCQV01000010">
    <property type="protein sequence ID" value="TWP36627.1"/>
    <property type="molecule type" value="Genomic_DNA"/>
</dbReference>
<proteinExistence type="predicted"/>
<evidence type="ECO:0000313" key="3">
    <source>
        <dbReference type="Proteomes" id="UP000320244"/>
    </source>
</evidence>
<dbReference type="PANTHER" id="PTHR13847:SF285">
    <property type="entry name" value="FAD DEPENDENT OXIDOREDUCTASE DOMAIN-CONTAINING PROTEIN"/>
    <property type="match status" value="1"/>
</dbReference>
<accession>A0A563E262</accession>
<evidence type="ECO:0000259" key="1">
    <source>
        <dbReference type="Pfam" id="PF01266"/>
    </source>
</evidence>
<protein>
    <submittedName>
        <fullName evidence="2">FAD-dependent oxidoreductase</fullName>
    </submittedName>
</protein>
<gene>
    <name evidence="2" type="ORF">FGL98_09180</name>
</gene>
<dbReference type="PANTHER" id="PTHR13847">
    <property type="entry name" value="SARCOSINE DEHYDROGENASE-RELATED"/>
    <property type="match status" value="1"/>
</dbReference>
<keyword evidence="3" id="KW-1185">Reference proteome</keyword>
<dbReference type="RefSeq" id="WP_146316468.1">
    <property type="nucleotide sequence ID" value="NZ_VCQV01000010.1"/>
</dbReference>
<dbReference type="GO" id="GO:0005737">
    <property type="term" value="C:cytoplasm"/>
    <property type="evidence" value="ECO:0007669"/>
    <property type="project" value="TreeGrafter"/>
</dbReference>
<organism evidence="2 3">
    <name type="scientific">Leekyejoonella antrihumi</name>
    <dbReference type="NCBI Taxonomy" id="1660198"/>
    <lineage>
        <taxon>Bacteria</taxon>
        <taxon>Bacillati</taxon>
        <taxon>Actinomycetota</taxon>
        <taxon>Actinomycetes</taxon>
        <taxon>Micrococcales</taxon>
        <taxon>Dermacoccaceae</taxon>
        <taxon>Leekyejoonella</taxon>
    </lineage>
</organism>
<reference evidence="2 3" key="1">
    <citation type="submission" date="2019-05" db="EMBL/GenBank/DDBJ databases">
        <authorList>
            <person name="Lee S.D."/>
        </authorList>
    </citation>
    <scope>NUCLEOTIDE SEQUENCE [LARGE SCALE GENOMIC DNA]</scope>
    <source>
        <strain evidence="2 3">C5-26</strain>
    </source>
</reference>
<dbReference type="SUPFAM" id="SSF51905">
    <property type="entry name" value="FAD/NAD(P)-binding domain"/>
    <property type="match status" value="1"/>
</dbReference>
<comment type="caution">
    <text evidence="2">The sequence shown here is derived from an EMBL/GenBank/DDBJ whole genome shotgun (WGS) entry which is preliminary data.</text>
</comment>
<evidence type="ECO:0000313" key="2">
    <source>
        <dbReference type="EMBL" id="TWP36627.1"/>
    </source>
</evidence>
<dbReference type="Pfam" id="PF01266">
    <property type="entry name" value="DAO"/>
    <property type="match status" value="1"/>
</dbReference>
<name>A0A563E262_9MICO</name>
<reference evidence="2 3" key="2">
    <citation type="submission" date="2019-08" db="EMBL/GenBank/DDBJ databases">
        <title>Jejuicoccus antrihumi gen. nov., sp. nov., a new member of the family Dermacoccaceae isolated from a cave.</title>
        <authorList>
            <person name="Schumann P."/>
            <person name="Kim I.S."/>
        </authorList>
    </citation>
    <scope>NUCLEOTIDE SEQUENCE [LARGE SCALE GENOMIC DNA]</scope>
    <source>
        <strain evidence="2 3">C5-26</strain>
    </source>
</reference>
<dbReference type="Gene3D" id="3.30.9.10">
    <property type="entry name" value="D-Amino Acid Oxidase, subunit A, domain 2"/>
    <property type="match status" value="1"/>
</dbReference>
<dbReference type="InterPro" id="IPR006076">
    <property type="entry name" value="FAD-dep_OxRdtase"/>
</dbReference>
<dbReference type="AlphaFoldDB" id="A0A563E262"/>
<sequence length="474" mass="51690">MSATRNAHPNHPYVSLWLDEAFSTEQRLPVDLNPLPRTADVVIVGGGYTGLWTAIRLLEHDPSLVVCIVEAQYCGYGASGRNGGIADTSWAKFPTMVKLFGLDDAVRLARAIEAGLDELCGFCTQHGIDAQIRRRGSLWTATNAAQVDSWHNAVDACTEAHAHPFRPVDTSESRILTESQLALGGVFEHSAASIQPARLVRALRRTAIKFGAQIHESTTMTSFNGAGPVRVHTTRGTITAQKVVLATNAWLARTSTFKPYLFVTSSDIIATAPIPQLLDPDGLGSGIALSDSRRLILYWRSTPDGRVVFGKGGGHMSRYNHVDRRFTGRSTFTGQVTERLHRLYPQLAQVPIEHTWTGPIDYSVTGLPYFGPVDDSNHAVLAGVGYSGMGVLQTILGGRILASLVTERDDEWAAMPLTRRWPNRLPPDPWRSAGAPLVKAATMRKERLMDEGRQPWPLTCLVAGLDPTTAPSQS</sequence>
<dbReference type="Proteomes" id="UP000320244">
    <property type="component" value="Unassembled WGS sequence"/>
</dbReference>